<evidence type="ECO:0000313" key="3">
    <source>
        <dbReference type="Proteomes" id="UP001501000"/>
    </source>
</evidence>
<dbReference type="Proteomes" id="UP001501000">
    <property type="component" value="Unassembled WGS sequence"/>
</dbReference>
<feature type="region of interest" description="Disordered" evidence="1">
    <location>
        <begin position="28"/>
        <end position="115"/>
    </location>
</feature>
<protein>
    <submittedName>
        <fullName evidence="2">Uncharacterized protein</fullName>
    </submittedName>
</protein>
<feature type="compositionally biased region" description="Basic and acidic residues" evidence="1">
    <location>
        <begin position="51"/>
        <end position="60"/>
    </location>
</feature>
<evidence type="ECO:0000313" key="2">
    <source>
        <dbReference type="EMBL" id="GAA3942513.1"/>
    </source>
</evidence>
<evidence type="ECO:0000256" key="1">
    <source>
        <dbReference type="SAM" id="MobiDB-lite"/>
    </source>
</evidence>
<proteinExistence type="predicted"/>
<organism evidence="2 3">
    <name type="scientific">Streptomyces gulbargensis</name>
    <dbReference type="NCBI Taxonomy" id="364901"/>
    <lineage>
        <taxon>Bacteria</taxon>
        <taxon>Bacillati</taxon>
        <taxon>Actinomycetota</taxon>
        <taxon>Actinomycetes</taxon>
        <taxon>Kitasatosporales</taxon>
        <taxon>Streptomycetaceae</taxon>
        <taxon>Streptomyces</taxon>
    </lineage>
</organism>
<feature type="compositionally biased region" description="Low complexity" evidence="1">
    <location>
        <begin position="103"/>
        <end position="115"/>
    </location>
</feature>
<gene>
    <name evidence="2" type="ORF">GCM10022244_57960</name>
</gene>
<accession>A0ABP7NCA4</accession>
<sequence length="115" mass="11315">MTTAFTSARVLRLKADGKLGAAAGIAFGVGQDQERPRPPHGRHPCGGTEAEAARPADGRGRTRGSCCLASQSGPTVEAGEDGGVPGGDLVQAPGGVAGGGHRGSVTGTGRRCAQP</sequence>
<name>A0ABP7NCA4_9ACTN</name>
<keyword evidence="3" id="KW-1185">Reference proteome</keyword>
<comment type="caution">
    <text evidence="2">The sequence shown here is derived from an EMBL/GenBank/DDBJ whole genome shotgun (WGS) entry which is preliminary data.</text>
</comment>
<reference evidence="3" key="1">
    <citation type="journal article" date="2019" name="Int. J. Syst. Evol. Microbiol.">
        <title>The Global Catalogue of Microorganisms (GCM) 10K type strain sequencing project: providing services to taxonomists for standard genome sequencing and annotation.</title>
        <authorList>
            <consortium name="The Broad Institute Genomics Platform"/>
            <consortium name="The Broad Institute Genome Sequencing Center for Infectious Disease"/>
            <person name="Wu L."/>
            <person name="Ma J."/>
        </authorList>
    </citation>
    <scope>NUCLEOTIDE SEQUENCE [LARGE SCALE GENOMIC DNA]</scope>
    <source>
        <strain evidence="3">JCM 16956</strain>
    </source>
</reference>
<dbReference type="EMBL" id="BAABAJ010000034">
    <property type="protein sequence ID" value="GAA3942513.1"/>
    <property type="molecule type" value="Genomic_DNA"/>
</dbReference>